<comment type="caution">
    <text evidence="6">The sequence shown here is derived from an EMBL/GenBank/DDBJ whole genome shotgun (WGS) entry which is preliminary data.</text>
</comment>
<dbReference type="PROSITE" id="PS51192">
    <property type="entry name" value="HELICASE_ATP_BIND_1"/>
    <property type="match status" value="1"/>
</dbReference>
<dbReference type="Gene3D" id="3.40.50.10810">
    <property type="entry name" value="Tandem AAA-ATPase domain"/>
    <property type="match status" value="1"/>
</dbReference>
<dbReference type="CDD" id="cd18793">
    <property type="entry name" value="SF2_C_SNF"/>
    <property type="match status" value="1"/>
</dbReference>
<feature type="domain" description="Helicase ATP-binding" evidence="4">
    <location>
        <begin position="23"/>
        <end position="155"/>
    </location>
</feature>
<evidence type="ECO:0000313" key="6">
    <source>
        <dbReference type="EMBL" id="PNH04443.1"/>
    </source>
</evidence>
<protein>
    <submittedName>
        <fullName evidence="6">Putative global transactivator</fullName>
    </submittedName>
</protein>
<dbReference type="GO" id="GO:0005634">
    <property type="term" value="C:nucleus"/>
    <property type="evidence" value="ECO:0007669"/>
    <property type="project" value="TreeGrafter"/>
</dbReference>
<evidence type="ECO:0000256" key="3">
    <source>
        <dbReference type="ARBA" id="ARBA00022840"/>
    </source>
</evidence>
<dbReference type="InterPro" id="IPR014001">
    <property type="entry name" value="Helicase_ATP-bd"/>
</dbReference>
<keyword evidence="1" id="KW-0547">Nucleotide-binding</keyword>
<dbReference type="SMART" id="SM00490">
    <property type="entry name" value="HELICc"/>
    <property type="match status" value="1"/>
</dbReference>
<dbReference type="Gene3D" id="3.40.50.300">
    <property type="entry name" value="P-loop containing nucleotide triphosphate hydrolases"/>
    <property type="match status" value="1"/>
</dbReference>
<evidence type="ECO:0000256" key="1">
    <source>
        <dbReference type="ARBA" id="ARBA00022741"/>
    </source>
</evidence>
<dbReference type="OrthoDB" id="448448at2759"/>
<reference evidence="6 7" key="1">
    <citation type="journal article" date="2017" name="Mol. Biol. Evol.">
        <title>The 4-celled Tetrabaena socialis nuclear genome reveals the essential components for genetic control of cell number at the origin of multicellularity in the volvocine lineage.</title>
        <authorList>
            <person name="Featherston J."/>
            <person name="Arakaki Y."/>
            <person name="Hanschen E.R."/>
            <person name="Ferris P.J."/>
            <person name="Michod R.E."/>
            <person name="Olson B.J.S.C."/>
            <person name="Nozaki H."/>
            <person name="Durand P.M."/>
        </authorList>
    </citation>
    <scope>NUCLEOTIDE SEQUENCE [LARGE SCALE GENOMIC DNA]</scope>
    <source>
        <strain evidence="6 7">NIES-571</strain>
    </source>
</reference>
<dbReference type="PROSITE" id="PS51194">
    <property type="entry name" value="HELICASE_CTER"/>
    <property type="match status" value="1"/>
</dbReference>
<gene>
    <name evidence="6" type="ORF">TSOC_009400</name>
</gene>
<keyword evidence="3" id="KW-0067">ATP-binding</keyword>
<dbReference type="SMART" id="SM00487">
    <property type="entry name" value="DEXDc"/>
    <property type="match status" value="1"/>
</dbReference>
<dbReference type="InterPro" id="IPR049730">
    <property type="entry name" value="SNF2/RAD54-like_C"/>
</dbReference>
<dbReference type="SUPFAM" id="SSF52540">
    <property type="entry name" value="P-loop containing nucleoside triphosphate hydrolases"/>
    <property type="match status" value="3"/>
</dbReference>
<keyword evidence="7" id="KW-1185">Reference proteome</keyword>
<evidence type="ECO:0000259" key="5">
    <source>
        <dbReference type="PROSITE" id="PS51194"/>
    </source>
</evidence>
<dbReference type="InterPro" id="IPR001650">
    <property type="entry name" value="Helicase_C-like"/>
</dbReference>
<dbReference type="Proteomes" id="UP000236333">
    <property type="component" value="Unassembled WGS sequence"/>
</dbReference>
<dbReference type="GO" id="GO:0016787">
    <property type="term" value="F:hydrolase activity"/>
    <property type="evidence" value="ECO:0007669"/>
    <property type="project" value="UniProtKB-KW"/>
</dbReference>
<dbReference type="GO" id="GO:0008094">
    <property type="term" value="F:ATP-dependent activity, acting on DNA"/>
    <property type="evidence" value="ECO:0007669"/>
    <property type="project" value="TreeGrafter"/>
</dbReference>
<evidence type="ECO:0000259" key="4">
    <source>
        <dbReference type="PROSITE" id="PS51192"/>
    </source>
</evidence>
<dbReference type="Pfam" id="PF01712">
    <property type="entry name" value="dNK"/>
    <property type="match status" value="1"/>
</dbReference>
<feature type="domain" description="Helicase C-terminal" evidence="5">
    <location>
        <begin position="297"/>
        <end position="448"/>
    </location>
</feature>
<name>A0A2J7ZVZ9_9CHLO</name>
<evidence type="ECO:0000313" key="7">
    <source>
        <dbReference type="Proteomes" id="UP000236333"/>
    </source>
</evidence>
<dbReference type="EMBL" id="PGGS01000389">
    <property type="protein sequence ID" value="PNH04443.1"/>
    <property type="molecule type" value="Genomic_DNA"/>
</dbReference>
<keyword evidence="2" id="KW-0378">Hydrolase</keyword>
<dbReference type="AlphaFoldDB" id="A0A2J7ZVZ9"/>
<dbReference type="PANTHER" id="PTHR45626">
    <property type="entry name" value="TRANSCRIPTION TERMINATION FACTOR 2-RELATED"/>
    <property type="match status" value="1"/>
</dbReference>
<dbReference type="GO" id="GO:0006281">
    <property type="term" value="P:DNA repair"/>
    <property type="evidence" value="ECO:0007669"/>
    <property type="project" value="TreeGrafter"/>
</dbReference>
<organism evidence="6 7">
    <name type="scientific">Tetrabaena socialis</name>
    <dbReference type="NCBI Taxonomy" id="47790"/>
    <lineage>
        <taxon>Eukaryota</taxon>
        <taxon>Viridiplantae</taxon>
        <taxon>Chlorophyta</taxon>
        <taxon>core chlorophytes</taxon>
        <taxon>Chlorophyceae</taxon>
        <taxon>CS clade</taxon>
        <taxon>Chlamydomonadales</taxon>
        <taxon>Tetrabaenaceae</taxon>
        <taxon>Tetrabaena</taxon>
    </lineage>
</organism>
<dbReference type="InterPro" id="IPR027417">
    <property type="entry name" value="P-loop_NTPase"/>
</dbReference>
<dbReference type="InterPro" id="IPR038718">
    <property type="entry name" value="SNF2-like_sf"/>
</dbReference>
<evidence type="ECO:0000256" key="2">
    <source>
        <dbReference type="ARBA" id="ARBA00022801"/>
    </source>
</evidence>
<dbReference type="InterPro" id="IPR050628">
    <property type="entry name" value="SNF2_RAD54_helicase_TF"/>
</dbReference>
<proteinExistence type="predicted"/>
<sequence>MVDCWGKLDAWQQEGVTWMLAAEKAAEEGRGFVVADRMGSGKTHQFAAFLKVSALTPGEATLIICPSTCVTSWRDTLRMMTGHPPYILVPGCRARIMPGEGDVVLASHSFFRTPPCKSMCSAAHVADLLNVEWGRVIVDEAHAVLRQGSMSRQLLDRVEARVRWAITGCSADGALARHFKDVTQWTRSRDQEILQRQGSDPAVKSIVHRLPFASEAEQWLSDRVHELKRGGGPEAHLRCRQVSAGFRVFMHAVQMQTVSEKELSGYCRKCADLLRLFLEKYDRFSMNSRNVGTKASYIRDTIVASSRDMRFIVFCTWYSEAETVKTALVAAGVNCVVMTGKLPPTTQTAILDSFNDDDAGPRAPKVLIVTVGVGCLGVNLQAADHVIVTTPQQDPFVEAQAYARLYYRSKETHAFAFQANVMLSRVTQLLTLVRENPGATILAERSPASGDIFVKQLRSEGVLTSVQCALHDRWIKMSEALVQTAGIVYLRVSPETCMERLKRRNRNGEALIDKELIMDLHQLHDEHIAAMEARGHRVLRLDGDADPASWLLEVQAFVRSPLDSVENVTV</sequence>
<dbReference type="InterPro" id="IPR031314">
    <property type="entry name" value="DNK_dom"/>
</dbReference>
<dbReference type="GO" id="GO:0005524">
    <property type="term" value="F:ATP binding"/>
    <property type="evidence" value="ECO:0007669"/>
    <property type="project" value="UniProtKB-KW"/>
</dbReference>
<dbReference type="Pfam" id="PF00176">
    <property type="entry name" value="SNF2-rel_dom"/>
    <property type="match status" value="1"/>
</dbReference>
<accession>A0A2J7ZVZ9</accession>
<dbReference type="InterPro" id="IPR000330">
    <property type="entry name" value="SNF2_N"/>
</dbReference>